<dbReference type="EnsemblPlants" id="ONIVA11G19200.1">
    <property type="protein sequence ID" value="ONIVA11G19200.1"/>
    <property type="gene ID" value="ONIVA11G19200"/>
</dbReference>
<dbReference type="HOGENOM" id="CLU_2780367_0_0_1"/>
<evidence type="ECO:0000313" key="2">
    <source>
        <dbReference type="Proteomes" id="UP000006591"/>
    </source>
</evidence>
<organism evidence="1">
    <name type="scientific">Oryza nivara</name>
    <name type="common">Indian wild rice</name>
    <name type="synonym">Oryza sativa f. spontanea</name>
    <dbReference type="NCBI Taxonomy" id="4536"/>
    <lineage>
        <taxon>Eukaryota</taxon>
        <taxon>Viridiplantae</taxon>
        <taxon>Streptophyta</taxon>
        <taxon>Embryophyta</taxon>
        <taxon>Tracheophyta</taxon>
        <taxon>Spermatophyta</taxon>
        <taxon>Magnoliopsida</taxon>
        <taxon>Liliopsida</taxon>
        <taxon>Poales</taxon>
        <taxon>Poaceae</taxon>
        <taxon>BOP clade</taxon>
        <taxon>Oryzoideae</taxon>
        <taxon>Oryzeae</taxon>
        <taxon>Oryzinae</taxon>
        <taxon>Oryza</taxon>
    </lineage>
</organism>
<name>A0A0E0J443_ORYNI</name>
<dbReference type="Gramene" id="ONIVA11G19200.1">
    <property type="protein sequence ID" value="ONIVA11G19200.1"/>
    <property type="gene ID" value="ONIVA11G19200"/>
</dbReference>
<reference evidence="1" key="1">
    <citation type="submission" date="2015-04" db="UniProtKB">
        <authorList>
            <consortium name="EnsemblPlants"/>
        </authorList>
    </citation>
    <scope>IDENTIFICATION</scope>
    <source>
        <strain evidence="1">SL10</strain>
    </source>
</reference>
<dbReference type="Proteomes" id="UP000006591">
    <property type="component" value="Chromosome 11"/>
</dbReference>
<dbReference type="OMA" id="WAWENHR"/>
<accession>A0A0E0J443</accession>
<dbReference type="AlphaFoldDB" id="A0A0E0J443"/>
<reference evidence="1" key="2">
    <citation type="submission" date="2018-04" db="EMBL/GenBank/DDBJ databases">
        <title>OnivRS2 (Oryza nivara Reference Sequence Version 2).</title>
        <authorList>
            <person name="Zhang J."/>
            <person name="Kudrna D."/>
            <person name="Lee S."/>
            <person name="Talag J."/>
            <person name="Rajasekar S."/>
            <person name="Welchert J."/>
            <person name="Hsing Y.-I."/>
            <person name="Wing R.A."/>
        </authorList>
    </citation>
    <scope>NUCLEOTIDE SEQUENCE [LARGE SCALE GENOMIC DNA]</scope>
    <source>
        <strain evidence="1">SL10</strain>
    </source>
</reference>
<sequence>MDSCGRVMADEDFVEERRFWAWENHRGFLVDVGASVEYEEDDDYDYDGDHQEMDWDNLFPRSGNIEMKSN</sequence>
<keyword evidence="2" id="KW-1185">Reference proteome</keyword>
<proteinExistence type="predicted"/>
<evidence type="ECO:0000313" key="1">
    <source>
        <dbReference type="EnsemblPlants" id="ONIVA11G19200.1"/>
    </source>
</evidence>
<protein>
    <submittedName>
        <fullName evidence="1">Uncharacterized protein</fullName>
    </submittedName>
</protein>